<name>A0ABT4UVK4_9PSEU</name>
<dbReference type="Pfam" id="PF00206">
    <property type="entry name" value="Lyase_1"/>
    <property type="match status" value="1"/>
</dbReference>
<gene>
    <name evidence="3" type="ORF">OU415_09720</name>
</gene>
<dbReference type="PANTHER" id="PTHR43172:SF1">
    <property type="entry name" value="ADENYLOSUCCINATE LYASE"/>
    <property type="match status" value="1"/>
</dbReference>
<keyword evidence="4" id="KW-1185">Reference proteome</keyword>
<dbReference type="PROSITE" id="PS00163">
    <property type="entry name" value="FUMARATE_LYASES"/>
    <property type="match status" value="1"/>
</dbReference>
<dbReference type="PRINTS" id="PR00145">
    <property type="entry name" value="ARGSUCLYASE"/>
</dbReference>
<dbReference type="RefSeq" id="WP_270948284.1">
    <property type="nucleotide sequence ID" value="NZ_JAQGLA010000010.1"/>
</dbReference>
<dbReference type="InterPro" id="IPR019468">
    <property type="entry name" value="AdenyloSucc_lyase_C"/>
</dbReference>
<organism evidence="3 4">
    <name type="scientific">Saccharopolyspora oryzae</name>
    <dbReference type="NCBI Taxonomy" id="2997343"/>
    <lineage>
        <taxon>Bacteria</taxon>
        <taxon>Bacillati</taxon>
        <taxon>Actinomycetota</taxon>
        <taxon>Actinomycetes</taxon>
        <taxon>Pseudonocardiales</taxon>
        <taxon>Pseudonocardiaceae</taxon>
        <taxon>Saccharopolyspora</taxon>
    </lineage>
</organism>
<feature type="domain" description="Adenylosuccinate lyase C-terminal" evidence="2">
    <location>
        <begin position="359"/>
        <end position="438"/>
    </location>
</feature>
<dbReference type="PRINTS" id="PR00149">
    <property type="entry name" value="FUMRATELYASE"/>
</dbReference>
<dbReference type="PANTHER" id="PTHR43172">
    <property type="entry name" value="ADENYLOSUCCINATE LYASE"/>
    <property type="match status" value="1"/>
</dbReference>
<dbReference type="InterPro" id="IPR022761">
    <property type="entry name" value="Fumarate_lyase_N"/>
</dbReference>
<evidence type="ECO:0000256" key="1">
    <source>
        <dbReference type="ARBA" id="ARBA00023239"/>
    </source>
</evidence>
<dbReference type="SUPFAM" id="SSF48557">
    <property type="entry name" value="L-aspartase-like"/>
    <property type="match status" value="1"/>
</dbReference>
<dbReference type="Gene3D" id="1.20.200.10">
    <property type="entry name" value="Fumarase/aspartase (Central domain)"/>
    <property type="match status" value="1"/>
</dbReference>
<evidence type="ECO:0000313" key="4">
    <source>
        <dbReference type="Proteomes" id="UP001210380"/>
    </source>
</evidence>
<dbReference type="EMBL" id="JAQGLA010000010">
    <property type="protein sequence ID" value="MDA3625714.1"/>
    <property type="molecule type" value="Genomic_DNA"/>
</dbReference>
<proteinExistence type="predicted"/>
<sequence length="467" mass="50390">MTERFTAGRVPDAGIAQLFATEHRWQSWLDVEAALALSEADLGMLPTEAGDAISAACRTERLDLARVQEGIARTSHPLMPLITELTRVVGEPHGGWVHWGATTQNITQTGDVLVLREAHRTILAQLGRVMVSLAELTEQSAEVVMAGRTHGQHAVPITFGFKTASWLDELERHGTRLQELAPRLSVAIIGGAVGTFASFGKHGDRVQEAVADRLGLRPMRVPARSITDHFAEFGCTLGLLAGTAGRIAREVYTLMKTEYGEVEEPVPAGTVGSSTMPQKRNPQLCQDILGITAEIRALVPLMLESLHNEHEADHTPSGMFDALARACILTGDTLERLDLIARELVVNPERMRRNLDLTGGAINAETVMLELGTKIGRQRAHDIVYQAAQKSATDHSTFSSLLAEEPGIAQHLTGAEMTALLDPASHIGRSADIARSTATEGRRASASIHCWLAGTDRGHSPVRKTAG</sequence>
<dbReference type="CDD" id="cd01597">
    <property type="entry name" value="pCLME"/>
    <property type="match status" value="1"/>
</dbReference>
<dbReference type="Pfam" id="PF10397">
    <property type="entry name" value="ADSL_C"/>
    <property type="match status" value="1"/>
</dbReference>
<comment type="caution">
    <text evidence="3">The sequence shown here is derived from an EMBL/GenBank/DDBJ whole genome shotgun (WGS) entry which is preliminary data.</text>
</comment>
<dbReference type="InterPro" id="IPR008948">
    <property type="entry name" value="L-Aspartase-like"/>
</dbReference>
<dbReference type="InterPro" id="IPR024083">
    <property type="entry name" value="Fumarase/histidase_N"/>
</dbReference>
<dbReference type="InterPro" id="IPR020557">
    <property type="entry name" value="Fumarate_lyase_CS"/>
</dbReference>
<protein>
    <submittedName>
        <fullName evidence="3">Adenylosuccinate lyase family protein</fullName>
    </submittedName>
</protein>
<evidence type="ECO:0000313" key="3">
    <source>
        <dbReference type="EMBL" id="MDA3625714.1"/>
    </source>
</evidence>
<dbReference type="SMART" id="SM00998">
    <property type="entry name" value="ADSL_C"/>
    <property type="match status" value="1"/>
</dbReference>
<dbReference type="Proteomes" id="UP001210380">
    <property type="component" value="Unassembled WGS sequence"/>
</dbReference>
<keyword evidence="1 3" id="KW-0456">Lyase</keyword>
<dbReference type="Gene3D" id="1.10.40.30">
    <property type="entry name" value="Fumarase/aspartase (C-terminal domain)"/>
    <property type="match status" value="1"/>
</dbReference>
<dbReference type="Gene3D" id="1.10.275.10">
    <property type="entry name" value="Fumarase/aspartase (N-terminal domain)"/>
    <property type="match status" value="1"/>
</dbReference>
<reference evidence="3 4" key="1">
    <citation type="submission" date="2022-11" db="EMBL/GenBank/DDBJ databases">
        <title>Draft genome sequence of Saccharopolyspora sp. WRP15-2 isolated from rhizosphere soils of wild rice in Thailand.</title>
        <authorList>
            <person name="Duangmal K."/>
            <person name="Kammanee S."/>
            <person name="Muangham S."/>
        </authorList>
    </citation>
    <scope>NUCLEOTIDE SEQUENCE [LARGE SCALE GENOMIC DNA]</scope>
    <source>
        <strain evidence="3 4">WRP15-2</strain>
    </source>
</reference>
<dbReference type="InterPro" id="IPR000362">
    <property type="entry name" value="Fumarate_lyase_fam"/>
</dbReference>
<evidence type="ECO:0000259" key="2">
    <source>
        <dbReference type="SMART" id="SM00998"/>
    </source>
</evidence>
<accession>A0ABT4UVK4</accession>
<dbReference type="GO" id="GO:0016829">
    <property type="term" value="F:lyase activity"/>
    <property type="evidence" value="ECO:0007669"/>
    <property type="project" value="UniProtKB-KW"/>
</dbReference>